<evidence type="ECO:0000256" key="1">
    <source>
        <dbReference type="SAM" id="MobiDB-lite"/>
    </source>
</evidence>
<feature type="signal peptide" evidence="2">
    <location>
        <begin position="1"/>
        <end position="24"/>
    </location>
</feature>
<feature type="chain" id="PRO_5002875234" evidence="2">
    <location>
        <begin position="25"/>
        <end position="332"/>
    </location>
</feature>
<sequence length="332" mass="34989">MTRSSRWRVALTRLVLLLATVPTIGPTSSCAPSCSRAGLTPEESKAVAVLTGRFETVVFTSGRLATETLQPGALGAVDSVRLAAYVGRFWLDELRPDAGRSLAELSRSLLVGAKDFRAPSGPPPSLGGVRSTKCFVFTLRPGARYDLDARLASAARVPGMPDGRTGKARQQEGEPEPVSWFAAPAGTAYVVLANDLDELRAVVRMLSTSGPPGAANLLDAPLLAGQSAWAHRRYRIARAADPGAAGTKDLSPSAIALVVVPDVKSNTVRVRLHGAPGDTAFVAKLNTGSFLPAFREVEPGVWESVAVRGASRDTDAEMLLSVLYLLGFGVFL</sequence>
<evidence type="ECO:0000313" key="3">
    <source>
        <dbReference type="EMBL" id="ACL66385.1"/>
    </source>
</evidence>
<reference evidence="3" key="1">
    <citation type="submission" date="2009-01" db="EMBL/GenBank/DDBJ databases">
        <title>Complete sequence of Anaeromyxobacter dehalogenans 2CP-1.</title>
        <authorList>
            <consortium name="US DOE Joint Genome Institute"/>
            <person name="Lucas S."/>
            <person name="Copeland A."/>
            <person name="Lapidus A."/>
            <person name="Glavina del Rio T."/>
            <person name="Dalin E."/>
            <person name="Tice H."/>
            <person name="Bruce D."/>
            <person name="Goodwin L."/>
            <person name="Pitluck S."/>
            <person name="Saunders E."/>
            <person name="Brettin T."/>
            <person name="Detter J.C."/>
            <person name="Han C."/>
            <person name="Larimer F."/>
            <person name="Land M."/>
            <person name="Hauser L."/>
            <person name="Kyrpides N."/>
            <person name="Ovchinnikova G."/>
            <person name="Beliaev A.S."/>
            <person name="Richardson P."/>
        </authorList>
    </citation>
    <scope>NUCLEOTIDE SEQUENCE</scope>
    <source>
        <strain evidence="3">2CP-1</strain>
    </source>
</reference>
<keyword evidence="2" id="KW-0732">Signal</keyword>
<accession>B8JFK8</accession>
<dbReference type="EMBL" id="CP001359">
    <property type="protein sequence ID" value="ACL66385.1"/>
    <property type="molecule type" value="Genomic_DNA"/>
</dbReference>
<dbReference type="KEGG" id="acp:A2cp1_3050"/>
<proteinExistence type="predicted"/>
<dbReference type="Proteomes" id="UP000007089">
    <property type="component" value="Chromosome"/>
</dbReference>
<keyword evidence="4" id="KW-1185">Reference proteome</keyword>
<gene>
    <name evidence="3" type="ordered locus">A2cp1_3050</name>
</gene>
<dbReference type="HOGENOM" id="CLU_835867_0_0_7"/>
<evidence type="ECO:0000256" key="2">
    <source>
        <dbReference type="SAM" id="SignalP"/>
    </source>
</evidence>
<evidence type="ECO:0000313" key="4">
    <source>
        <dbReference type="Proteomes" id="UP000007089"/>
    </source>
</evidence>
<protein>
    <submittedName>
        <fullName evidence="3">Uncharacterized protein</fullName>
    </submittedName>
</protein>
<name>B8JFK8_ANAD2</name>
<dbReference type="AlphaFoldDB" id="B8JFK8"/>
<feature type="region of interest" description="Disordered" evidence="1">
    <location>
        <begin position="156"/>
        <end position="175"/>
    </location>
</feature>
<organism evidence="3 4">
    <name type="scientific">Anaeromyxobacter dehalogenans (strain ATCC BAA-258 / DSM 21875 / 2CP-1)</name>
    <dbReference type="NCBI Taxonomy" id="455488"/>
    <lineage>
        <taxon>Bacteria</taxon>
        <taxon>Pseudomonadati</taxon>
        <taxon>Myxococcota</taxon>
        <taxon>Myxococcia</taxon>
        <taxon>Myxococcales</taxon>
        <taxon>Cystobacterineae</taxon>
        <taxon>Anaeromyxobacteraceae</taxon>
        <taxon>Anaeromyxobacter</taxon>
    </lineage>
</organism>